<sequence>MKEDPTMKAHQAEEKEESVVAKLQKQFMSLQQDWDSYKNSNPKTKRRYSTNYSSGFSMAKNLDLLLDSSPGHLMCSLQHGVSPSEGGEWKVRSNDLAAEEIRRERRAAIESGRLKGRRLFEAEDCEKERGYGGKEEGTWSGGWKNGLARESEVRSLSFDGGSDGDDDSGKSKEIGVCFQWCSSAQSSGSSSFLADENVKTEGVKKVDSNEGGNNGGRCIVMAMRVVAVASIVFGICFIRGFAGYGNENEGGRFKLLCMGCAQYSGQLV</sequence>
<keyword evidence="2" id="KW-0812">Transmembrane</keyword>
<evidence type="ECO:0000313" key="3">
    <source>
        <dbReference type="EMBL" id="KAB2609104.1"/>
    </source>
</evidence>
<feature type="region of interest" description="Disordered" evidence="1">
    <location>
        <begin position="1"/>
        <end position="20"/>
    </location>
</feature>
<dbReference type="Proteomes" id="UP000327157">
    <property type="component" value="Chromosome 14"/>
</dbReference>
<evidence type="ECO:0000313" key="4">
    <source>
        <dbReference type="Proteomes" id="UP000327157"/>
    </source>
</evidence>
<reference evidence="3 4" key="3">
    <citation type="submission" date="2019-11" db="EMBL/GenBank/DDBJ databases">
        <title>A de novo genome assembly of a pear dwarfing rootstock.</title>
        <authorList>
            <person name="Wang F."/>
            <person name="Wang J."/>
            <person name="Li S."/>
            <person name="Zhang Y."/>
            <person name="Fang M."/>
            <person name="Ma L."/>
            <person name="Zhao Y."/>
            <person name="Jiang S."/>
        </authorList>
    </citation>
    <scope>NUCLEOTIDE SEQUENCE [LARGE SCALE GENOMIC DNA]</scope>
    <source>
        <strain evidence="3">S2</strain>
        <tissue evidence="3">Leaf</tissue>
    </source>
</reference>
<proteinExistence type="predicted"/>
<feature type="transmembrane region" description="Helical" evidence="2">
    <location>
        <begin position="221"/>
        <end position="242"/>
    </location>
</feature>
<keyword evidence="2" id="KW-1133">Transmembrane helix</keyword>
<evidence type="ECO:0000256" key="2">
    <source>
        <dbReference type="SAM" id="Phobius"/>
    </source>
</evidence>
<feature type="compositionally biased region" description="Basic and acidic residues" evidence="1">
    <location>
        <begin position="1"/>
        <end position="19"/>
    </location>
</feature>
<accession>A0A5N5GEF7</accession>
<reference evidence="4" key="2">
    <citation type="submission" date="2019-10" db="EMBL/GenBank/DDBJ databases">
        <title>A de novo genome assembly of a pear dwarfing rootstock.</title>
        <authorList>
            <person name="Wang F."/>
            <person name="Wang J."/>
            <person name="Li S."/>
            <person name="Zhang Y."/>
            <person name="Fang M."/>
            <person name="Ma L."/>
            <person name="Zhao Y."/>
            <person name="Jiang S."/>
        </authorList>
    </citation>
    <scope>NUCLEOTIDE SEQUENCE [LARGE SCALE GENOMIC DNA]</scope>
</reference>
<evidence type="ECO:0000256" key="1">
    <source>
        <dbReference type="SAM" id="MobiDB-lite"/>
    </source>
</evidence>
<dbReference type="EMBL" id="SMOL01000553">
    <property type="protein sequence ID" value="KAB2609104.1"/>
    <property type="molecule type" value="Genomic_DNA"/>
</dbReference>
<organism evidence="3 4">
    <name type="scientific">Pyrus ussuriensis x Pyrus communis</name>
    <dbReference type="NCBI Taxonomy" id="2448454"/>
    <lineage>
        <taxon>Eukaryota</taxon>
        <taxon>Viridiplantae</taxon>
        <taxon>Streptophyta</taxon>
        <taxon>Embryophyta</taxon>
        <taxon>Tracheophyta</taxon>
        <taxon>Spermatophyta</taxon>
        <taxon>Magnoliopsida</taxon>
        <taxon>eudicotyledons</taxon>
        <taxon>Gunneridae</taxon>
        <taxon>Pentapetalae</taxon>
        <taxon>rosids</taxon>
        <taxon>fabids</taxon>
        <taxon>Rosales</taxon>
        <taxon>Rosaceae</taxon>
        <taxon>Amygdaloideae</taxon>
        <taxon>Maleae</taxon>
        <taxon>Pyrus</taxon>
    </lineage>
</organism>
<keyword evidence="4" id="KW-1185">Reference proteome</keyword>
<comment type="caution">
    <text evidence="3">The sequence shown here is derived from an EMBL/GenBank/DDBJ whole genome shotgun (WGS) entry which is preliminary data.</text>
</comment>
<keyword evidence="2" id="KW-0472">Membrane</keyword>
<name>A0A5N5GEF7_9ROSA</name>
<dbReference type="AlphaFoldDB" id="A0A5N5GEF7"/>
<dbReference type="OrthoDB" id="1739873at2759"/>
<protein>
    <submittedName>
        <fullName evidence="3">Uncharacterized protein</fullName>
    </submittedName>
</protein>
<reference evidence="3 4" key="1">
    <citation type="submission" date="2019-09" db="EMBL/GenBank/DDBJ databases">
        <authorList>
            <person name="Ou C."/>
        </authorList>
    </citation>
    <scope>NUCLEOTIDE SEQUENCE [LARGE SCALE GENOMIC DNA]</scope>
    <source>
        <strain evidence="3">S2</strain>
        <tissue evidence="3">Leaf</tissue>
    </source>
</reference>
<gene>
    <name evidence="3" type="ORF">D8674_012272</name>
</gene>